<reference evidence="1" key="2">
    <citation type="submission" date="2025-08" db="UniProtKB">
        <authorList>
            <consortium name="Ensembl"/>
        </authorList>
    </citation>
    <scope>IDENTIFICATION</scope>
</reference>
<evidence type="ECO:0000313" key="2">
    <source>
        <dbReference type="Proteomes" id="UP000007635"/>
    </source>
</evidence>
<accession>A0AAQ4PFV0</accession>
<keyword evidence="2" id="KW-1185">Reference proteome</keyword>
<sequence>SAIPLEVHVVPLAVIDFLINRLGLRGSGAHVQQQVQVAVQHLNGKEVHLERLRILGILWLLLGLAVTEEQKAVGLRGAKVKGDGARLFRVPLVEYYKRLWRLEGDGVESGHILALEGHSAMNLHLGITQLGHTGQLKPHVVVFVHN</sequence>
<evidence type="ECO:0000313" key="1">
    <source>
        <dbReference type="Ensembl" id="ENSGACP00000036808.1"/>
    </source>
</evidence>
<protein>
    <submittedName>
        <fullName evidence="1">Uncharacterized protein</fullName>
    </submittedName>
</protein>
<proteinExistence type="predicted"/>
<dbReference type="AlphaFoldDB" id="A0AAQ4PFV0"/>
<dbReference type="GeneTree" id="ENSGT00940000177029"/>
<organism evidence="1 2">
    <name type="scientific">Gasterosteus aculeatus aculeatus</name>
    <name type="common">three-spined stickleback</name>
    <dbReference type="NCBI Taxonomy" id="481459"/>
    <lineage>
        <taxon>Eukaryota</taxon>
        <taxon>Metazoa</taxon>
        <taxon>Chordata</taxon>
        <taxon>Craniata</taxon>
        <taxon>Vertebrata</taxon>
        <taxon>Euteleostomi</taxon>
        <taxon>Actinopterygii</taxon>
        <taxon>Neopterygii</taxon>
        <taxon>Teleostei</taxon>
        <taxon>Neoteleostei</taxon>
        <taxon>Acanthomorphata</taxon>
        <taxon>Eupercaria</taxon>
        <taxon>Perciformes</taxon>
        <taxon>Cottioidei</taxon>
        <taxon>Gasterosteales</taxon>
        <taxon>Gasterosteidae</taxon>
        <taxon>Gasterosteus</taxon>
    </lineage>
</organism>
<dbReference type="Proteomes" id="UP000007635">
    <property type="component" value="Chromosome VI"/>
</dbReference>
<dbReference type="Ensembl" id="ENSGACT00000041077.1">
    <property type="protein sequence ID" value="ENSGACP00000036808.1"/>
    <property type="gene ID" value="ENSGACG00000035773.1"/>
</dbReference>
<reference evidence="1 2" key="1">
    <citation type="journal article" date="2021" name="G3 (Bethesda)">
        <title>Improved contiguity of the threespine stickleback genome using long-read sequencing.</title>
        <authorList>
            <person name="Nath S."/>
            <person name="Shaw D.E."/>
            <person name="White M.A."/>
        </authorList>
    </citation>
    <scope>NUCLEOTIDE SEQUENCE [LARGE SCALE GENOMIC DNA]</scope>
    <source>
        <strain evidence="1 2">Lake Benthic</strain>
    </source>
</reference>
<name>A0AAQ4PFV0_GASAC</name>
<reference evidence="1" key="3">
    <citation type="submission" date="2025-09" db="UniProtKB">
        <authorList>
            <consortium name="Ensembl"/>
        </authorList>
    </citation>
    <scope>IDENTIFICATION</scope>
</reference>